<comment type="caution">
    <text evidence="4">The sequence shown here is derived from an EMBL/GenBank/DDBJ whole genome shotgun (WGS) entry which is preliminary data.</text>
</comment>
<evidence type="ECO:0000313" key="4">
    <source>
        <dbReference type="EMBL" id="MDN0074429.1"/>
    </source>
</evidence>
<reference evidence="4" key="1">
    <citation type="submission" date="2023-06" db="EMBL/GenBank/DDBJ databases">
        <authorList>
            <person name="Zhang S."/>
        </authorList>
    </citation>
    <scope>NUCLEOTIDE SEQUENCE</scope>
    <source>
        <strain evidence="4">SG2303</strain>
    </source>
</reference>
<keyword evidence="2 4" id="KW-0012">Acyltransferase</keyword>
<dbReference type="PANTHER" id="PTHR43877">
    <property type="entry name" value="AMINOALKYLPHOSPHONATE N-ACETYLTRANSFERASE-RELATED-RELATED"/>
    <property type="match status" value="1"/>
</dbReference>
<dbReference type="PROSITE" id="PS51186">
    <property type="entry name" value="GNAT"/>
    <property type="match status" value="1"/>
</dbReference>
<dbReference type="InterPro" id="IPR016181">
    <property type="entry name" value="Acyl_CoA_acyltransferase"/>
</dbReference>
<dbReference type="PANTHER" id="PTHR43877:SF2">
    <property type="entry name" value="AMINOALKYLPHOSPHONATE N-ACETYLTRANSFERASE-RELATED"/>
    <property type="match status" value="1"/>
</dbReference>
<dbReference type="EC" id="2.3.1.-" evidence="4"/>
<dbReference type="Gene3D" id="3.40.630.30">
    <property type="match status" value="1"/>
</dbReference>
<evidence type="ECO:0000313" key="5">
    <source>
        <dbReference type="Proteomes" id="UP001168540"/>
    </source>
</evidence>
<evidence type="ECO:0000256" key="2">
    <source>
        <dbReference type="ARBA" id="ARBA00023315"/>
    </source>
</evidence>
<gene>
    <name evidence="4" type="ORF">QU481_05910</name>
</gene>
<dbReference type="InterPro" id="IPR050832">
    <property type="entry name" value="Bact_Acetyltransf"/>
</dbReference>
<feature type="domain" description="N-acetyltransferase" evidence="3">
    <location>
        <begin position="10"/>
        <end position="154"/>
    </location>
</feature>
<evidence type="ECO:0000259" key="3">
    <source>
        <dbReference type="PROSITE" id="PS51186"/>
    </source>
</evidence>
<name>A0ABT7XKW5_9NEIS</name>
<dbReference type="RefSeq" id="WP_289828999.1">
    <property type="nucleotide sequence ID" value="NZ_JAUEDK010000007.1"/>
</dbReference>
<dbReference type="SUPFAM" id="SSF55729">
    <property type="entry name" value="Acyl-CoA N-acyltransferases (Nat)"/>
    <property type="match status" value="1"/>
</dbReference>
<accession>A0ABT7XKW5</accession>
<evidence type="ECO:0000256" key="1">
    <source>
        <dbReference type="ARBA" id="ARBA00022679"/>
    </source>
</evidence>
<proteinExistence type="predicted"/>
<keyword evidence="1 4" id="KW-0808">Transferase</keyword>
<dbReference type="CDD" id="cd04301">
    <property type="entry name" value="NAT_SF"/>
    <property type="match status" value="1"/>
</dbReference>
<protein>
    <submittedName>
        <fullName evidence="4">GNAT family N-acetyltransferase</fullName>
        <ecNumber evidence="4">2.3.1.-</ecNumber>
    </submittedName>
</protein>
<organism evidence="4 5">
    <name type="scientific">Crenobacter oryzisoli</name>
    <dbReference type="NCBI Taxonomy" id="3056844"/>
    <lineage>
        <taxon>Bacteria</taxon>
        <taxon>Pseudomonadati</taxon>
        <taxon>Pseudomonadota</taxon>
        <taxon>Betaproteobacteria</taxon>
        <taxon>Neisseriales</taxon>
        <taxon>Neisseriaceae</taxon>
        <taxon>Crenobacter</taxon>
    </lineage>
</organism>
<dbReference type="EMBL" id="JAUEDK010000007">
    <property type="protein sequence ID" value="MDN0074429.1"/>
    <property type="molecule type" value="Genomic_DNA"/>
</dbReference>
<dbReference type="GO" id="GO:0016746">
    <property type="term" value="F:acyltransferase activity"/>
    <property type="evidence" value="ECO:0007669"/>
    <property type="project" value="UniProtKB-KW"/>
</dbReference>
<sequence>MASQLQWQCHRFDGFTPLGLYQVLQLRDQVFVVEQRSIYGDIDGTDLDCWHLCGRDGDGELAAYARLIAPDEKYPGAVAIGRVVVAPALRGHGLGRQLMAEAIAQCARLWPGVPMALSAQIAAQELYRQFGFETEGEPYDDGGILHIDMRRPAAAA</sequence>
<dbReference type="Pfam" id="PF13673">
    <property type="entry name" value="Acetyltransf_10"/>
    <property type="match status" value="1"/>
</dbReference>
<dbReference type="Proteomes" id="UP001168540">
    <property type="component" value="Unassembled WGS sequence"/>
</dbReference>
<keyword evidence="5" id="KW-1185">Reference proteome</keyword>
<dbReference type="InterPro" id="IPR000182">
    <property type="entry name" value="GNAT_dom"/>
</dbReference>